<evidence type="ECO:0000313" key="1">
    <source>
        <dbReference type="EMBL" id="RIA44293.1"/>
    </source>
</evidence>
<reference evidence="1 2" key="1">
    <citation type="submission" date="2018-08" db="EMBL/GenBank/DDBJ databases">
        <title>Genomic Encyclopedia of Type Strains, Phase IV (KMG-IV): sequencing the most valuable type-strain genomes for metagenomic binning, comparative biology and taxonomic classification.</title>
        <authorList>
            <person name="Goeker M."/>
        </authorList>
    </citation>
    <scope>NUCLEOTIDE SEQUENCE [LARGE SCALE GENOMIC DNA]</scope>
    <source>
        <strain evidence="1 2">DSM 25527</strain>
    </source>
</reference>
<comment type="caution">
    <text evidence="1">The sequence shown here is derived from an EMBL/GenBank/DDBJ whole genome shotgun (WGS) entry which is preliminary data.</text>
</comment>
<keyword evidence="2" id="KW-1185">Reference proteome</keyword>
<protein>
    <recommendedName>
        <fullName evidence="3">Benenodin family lasso peptide</fullName>
    </recommendedName>
</protein>
<evidence type="ECO:0008006" key="3">
    <source>
        <dbReference type="Google" id="ProtNLM"/>
    </source>
</evidence>
<dbReference type="EMBL" id="QXDC01000003">
    <property type="protein sequence ID" value="RIA44293.1"/>
    <property type="molecule type" value="Genomic_DNA"/>
</dbReference>
<dbReference type="Proteomes" id="UP000266568">
    <property type="component" value="Unassembled WGS sequence"/>
</dbReference>
<dbReference type="AlphaFoldDB" id="A0A397P7I5"/>
<accession>A0A397P7I5</accession>
<proteinExistence type="predicted"/>
<organism evidence="1 2">
    <name type="scientific">Hephaestia caeni</name>
    <dbReference type="NCBI Taxonomy" id="645617"/>
    <lineage>
        <taxon>Bacteria</taxon>
        <taxon>Pseudomonadati</taxon>
        <taxon>Pseudomonadota</taxon>
        <taxon>Alphaproteobacteria</taxon>
        <taxon>Sphingomonadales</taxon>
        <taxon>Sphingomonadaceae</taxon>
        <taxon>Hephaestia</taxon>
    </lineage>
</organism>
<gene>
    <name evidence="1" type="ORF">DFR49_2534</name>
</gene>
<name>A0A397P7I5_9SPHN</name>
<evidence type="ECO:0000313" key="2">
    <source>
        <dbReference type="Proteomes" id="UP000266568"/>
    </source>
</evidence>
<sequence length="45" mass="4807">MDRIDIEDIVELGEATSLTRGGEPSGVLDTDGIMFAKHTGLSEDD</sequence>
<dbReference type="RefSeq" id="WP_170151012.1">
    <property type="nucleotide sequence ID" value="NZ_QXDC01000003.1"/>
</dbReference>